<dbReference type="SMART" id="SM00332">
    <property type="entry name" value="PP2Cc"/>
    <property type="match status" value="1"/>
</dbReference>
<dbReference type="Gene3D" id="3.60.40.10">
    <property type="entry name" value="PPM-type phosphatase domain"/>
    <property type="match status" value="1"/>
</dbReference>
<protein>
    <submittedName>
        <fullName evidence="2">Phosphorylated protein phosphatase</fullName>
    </submittedName>
</protein>
<name>A0A2K8NZF5_9MOLU</name>
<accession>A0A2K8NZF5</accession>
<evidence type="ECO:0000313" key="3">
    <source>
        <dbReference type="Proteomes" id="UP000232230"/>
    </source>
</evidence>
<dbReference type="CDD" id="cd00143">
    <property type="entry name" value="PP2Cc"/>
    <property type="match status" value="1"/>
</dbReference>
<dbReference type="AlphaFoldDB" id="A0A2K8NZF5"/>
<dbReference type="SMART" id="SM00331">
    <property type="entry name" value="PP2C_SIG"/>
    <property type="match status" value="1"/>
</dbReference>
<dbReference type="PANTHER" id="PTHR13832">
    <property type="entry name" value="PROTEIN PHOSPHATASE 2C"/>
    <property type="match status" value="1"/>
</dbReference>
<dbReference type="EMBL" id="CP024965">
    <property type="protein sequence ID" value="ATZ18598.1"/>
    <property type="molecule type" value="Genomic_DNA"/>
</dbReference>
<dbReference type="Proteomes" id="UP000232230">
    <property type="component" value="Chromosome"/>
</dbReference>
<dbReference type="InterPro" id="IPR001932">
    <property type="entry name" value="PPM-type_phosphatase-like_dom"/>
</dbReference>
<gene>
    <name evidence="2" type="primary">prpC</name>
    <name evidence="2" type="ORF">ESOMN_v1c02140</name>
</gene>
<dbReference type="SUPFAM" id="SSF81606">
    <property type="entry name" value="PP2C-like"/>
    <property type="match status" value="1"/>
</dbReference>
<dbReference type="RefSeq" id="WP_024863716.1">
    <property type="nucleotide sequence ID" value="NZ_CP024965.1"/>
</dbReference>
<proteinExistence type="predicted"/>
<dbReference type="GO" id="GO:0004722">
    <property type="term" value="F:protein serine/threonine phosphatase activity"/>
    <property type="evidence" value="ECO:0007669"/>
    <property type="project" value="InterPro"/>
</dbReference>
<dbReference type="PANTHER" id="PTHR13832:SF827">
    <property type="entry name" value="PROTEIN PHOSPHATASE 1L"/>
    <property type="match status" value="1"/>
</dbReference>
<organism evidence="2 3">
    <name type="scientific">Williamsoniiplasma somnilux</name>
    <dbReference type="NCBI Taxonomy" id="215578"/>
    <lineage>
        <taxon>Bacteria</taxon>
        <taxon>Bacillati</taxon>
        <taxon>Mycoplasmatota</taxon>
        <taxon>Mollicutes</taxon>
        <taxon>Entomoplasmatales</taxon>
        <taxon>Williamsoniiplasma</taxon>
    </lineage>
</organism>
<keyword evidence="3" id="KW-1185">Reference proteome</keyword>
<dbReference type="PROSITE" id="PS51746">
    <property type="entry name" value="PPM_2"/>
    <property type="match status" value="1"/>
</dbReference>
<dbReference type="InterPro" id="IPR015655">
    <property type="entry name" value="PP2C"/>
</dbReference>
<evidence type="ECO:0000259" key="1">
    <source>
        <dbReference type="PROSITE" id="PS51746"/>
    </source>
</evidence>
<evidence type="ECO:0000313" key="2">
    <source>
        <dbReference type="EMBL" id="ATZ18598.1"/>
    </source>
</evidence>
<reference evidence="2 3" key="1">
    <citation type="submission" date="2017-11" db="EMBL/GenBank/DDBJ databases">
        <title>Genome sequence of Entomoplasma somnilux PYAN-1 (ATCC 49194).</title>
        <authorList>
            <person name="Lo W.-S."/>
            <person name="Gasparich G.E."/>
            <person name="Kuo C.-H."/>
        </authorList>
    </citation>
    <scope>NUCLEOTIDE SEQUENCE [LARGE SCALE GENOMIC DNA]</scope>
    <source>
        <strain evidence="2 3">PYAN-1</strain>
    </source>
</reference>
<dbReference type="KEGG" id="esx:ESOMN_v1c02140"/>
<dbReference type="InterPro" id="IPR036457">
    <property type="entry name" value="PPM-type-like_dom_sf"/>
</dbReference>
<sequence length="252" mass="28408">MKFKSASLSEIGNFRKSNQDFLAAEKNKDGDLFAIVCDGMGGHAHGEIASKLAVQTFISNFKNSKFNNLTNSEINVWLRETTNKTMKVMLSYAEDFPDSLDMGTTLSAILFTNKKGFVINIGDSRTYKFVNEKLFQITKDQNLWNSTADEEKEKINKAANYGNRFNEFTYWKVLTSALGPKKTLKIDTYLIKEPIGLYMLTTDGVHDYIDQESVIEILSSKAKLKSKCTKIVEYAKGDLSTDNLSILLVEVK</sequence>
<dbReference type="Pfam" id="PF13672">
    <property type="entry name" value="PP2C_2"/>
    <property type="match status" value="1"/>
</dbReference>
<feature type="domain" description="PPM-type phosphatase" evidence="1">
    <location>
        <begin position="2"/>
        <end position="251"/>
    </location>
</feature>